<dbReference type="AlphaFoldDB" id="A0A9P4N871"/>
<organism evidence="1 2">
    <name type="scientific">Lojkania enalia</name>
    <dbReference type="NCBI Taxonomy" id="147567"/>
    <lineage>
        <taxon>Eukaryota</taxon>
        <taxon>Fungi</taxon>
        <taxon>Dikarya</taxon>
        <taxon>Ascomycota</taxon>
        <taxon>Pezizomycotina</taxon>
        <taxon>Dothideomycetes</taxon>
        <taxon>Pleosporomycetidae</taxon>
        <taxon>Pleosporales</taxon>
        <taxon>Pleosporales incertae sedis</taxon>
        <taxon>Lojkania</taxon>
    </lineage>
</organism>
<sequence length="209" mass="23417">MSVAYSESASGLRVPQQYDLDFGSMVSLDIWSRLREPHITNTCATKHAFHSAPLLLFSSRVRKVHLEWFIVGTTSSVLYVVPVRICRASERLVTRLCAWPKKDLKGVLGDASVLELTSTKNMQKVRSSTRCADWFLLETARPENRVNGTATRHRPALHTAITLNRGVHAFSQARLPTPVEDHVFPGRPPNLSDRVRLSSNCFDSATFSN</sequence>
<evidence type="ECO:0000313" key="2">
    <source>
        <dbReference type="Proteomes" id="UP000800093"/>
    </source>
</evidence>
<proteinExistence type="predicted"/>
<comment type="caution">
    <text evidence="1">The sequence shown here is derived from an EMBL/GenBank/DDBJ whole genome shotgun (WGS) entry which is preliminary data.</text>
</comment>
<evidence type="ECO:0000313" key="1">
    <source>
        <dbReference type="EMBL" id="KAF2268319.1"/>
    </source>
</evidence>
<gene>
    <name evidence="1" type="ORF">CC78DRAFT_576328</name>
</gene>
<dbReference type="Proteomes" id="UP000800093">
    <property type="component" value="Unassembled WGS sequence"/>
</dbReference>
<name>A0A9P4N871_9PLEO</name>
<dbReference type="EMBL" id="ML986587">
    <property type="protein sequence ID" value="KAF2268319.1"/>
    <property type="molecule type" value="Genomic_DNA"/>
</dbReference>
<accession>A0A9P4N871</accession>
<keyword evidence="2" id="KW-1185">Reference proteome</keyword>
<reference evidence="2" key="1">
    <citation type="journal article" date="2020" name="Stud. Mycol.">
        <title>101 Dothideomycetes genomes: A test case for predicting lifestyles and emergence of pathogens.</title>
        <authorList>
            <person name="Haridas S."/>
            <person name="Albert R."/>
            <person name="Binder M."/>
            <person name="Bloem J."/>
            <person name="LaButti K."/>
            <person name="Salamov A."/>
            <person name="Andreopoulos B."/>
            <person name="Baker S."/>
            <person name="Barry K."/>
            <person name="Bills G."/>
            <person name="Bluhm B."/>
            <person name="Cannon C."/>
            <person name="Castanera R."/>
            <person name="Culley D."/>
            <person name="Daum C."/>
            <person name="Ezra D."/>
            <person name="Gonzalez J."/>
            <person name="Henrissat B."/>
            <person name="Kuo A."/>
            <person name="Liang C."/>
            <person name="Lipzen A."/>
            <person name="Lutzoni F."/>
            <person name="Magnuson J."/>
            <person name="Mondo S."/>
            <person name="Nolan M."/>
            <person name="Ohm R."/>
            <person name="Pangilinan J."/>
            <person name="Park H.-J."/>
            <person name="Ramirez L."/>
            <person name="Alfaro M."/>
            <person name="Sun H."/>
            <person name="Tritt A."/>
            <person name="Yoshinaga Y."/>
            <person name="Zwiers L.-H."/>
            <person name="Turgeon B."/>
            <person name="Goodwin S."/>
            <person name="Spatafora J."/>
            <person name="Crous P."/>
            <person name="Grigoriev I."/>
        </authorList>
    </citation>
    <scope>NUCLEOTIDE SEQUENCE [LARGE SCALE GENOMIC DNA]</scope>
    <source>
        <strain evidence="2">CBS 304.66</strain>
    </source>
</reference>
<protein>
    <submittedName>
        <fullName evidence="1">Uncharacterized protein</fullName>
    </submittedName>
</protein>